<dbReference type="EMBL" id="CP055156">
    <property type="protein sequence ID" value="QNF32041.1"/>
    <property type="molecule type" value="Genomic_DNA"/>
</dbReference>
<reference evidence="3 4" key="1">
    <citation type="journal article" date="2018" name="Int. J. Syst. Evol. Microbiol.">
        <title>Adhaeribacter swui sp. nov., isolated from wet mud.</title>
        <authorList>
            <person name="Kim D.U."/>
            <person name="Kim K.W."/>
            <person name="Kang M.S."/>
            <person name="Kim J.Y."/>
            <person name="Jang J.H."/>
            <person name="Kim M.K."/>
        </authorList>
    </citation>
    <scope>NUCLEOTIDE SEQUENCE [LARGE SCALE GENOMIC DNA]</scope>
    <source>
        <strain evidence="3 4">KCTC 52873</strain>
    </source>
</reference>
<accession>A0A7G7G4F7</accession>
<feature type="domain" description="Outer membrane protein beta-barrel" evidence="2">
    <location>
        <begin position="34"/>
        <end position="198"/>
    </location>
</feature>
<keyword evidence="4" id="KW-1185">Reference proteome</keyword>
<evidence type="ECO:0000313" key="4">
    <source>
        <dbReference type="Proteomes" id="UP000515237"/>
    </source>
</evidence>
<dbReference type="RefSeq" id="WP_185272824.1">
    <property type="nucleotide sequence ID" value="NZ_CP055156.1"/>
</dbReference>
<sequence length="225" mass="24161">MLINYLSKKLLGVGLVVFLLLGAGQVSAQENNPGPKFGIKGGLNFSQLYVDQPTVEDENMKVGYHFGVFGKVPITSFLAIQPEVLYSSVGSKITYGGSDFENLVGIEPGEIRFNLNYVQVPIALAVNIGPLNVHAGPYLAYLASAKIRDLKTSDLNPNDVKELNRDDFNSFDYGAVIGVGFDVRGLTLGARYNYGLREVGKSGLAGSLTNDSKNSAAQIYIGFGL</sequence>
<feature type="chain" id="PRO_5028937459" evidence="1">
    <location>
        <begin position="29"/>
        <end position="225"/>
    </location>
</feature>
<name>A0A7G7G4F7_9BACT</name>
<evidence type="ECO:0000256" key="1">
    <source>
        <dbReference type="SAM" id="SignalP"/>
    </source>
</evidence>
<dbReference type="KEGG" id="aswu:HUW51_04600"/>
<gene>
    <name evidence="3" type="ORF">HUW51_04600</name>
</gene>
<dbReference type="InterPro" id="IPR025665">
    <property type="entry name" value="Beta-barrel_OMP_2"/>
</dbReference>
<evidence type="ECO:0000259" key="2">
    <source>
        <dbReference type="Pfam" id="PF13568"/>
    </source>
</evidence>
<dbReference type="Pfam" id="PF13568">
    <property type="entry name" value="OMP_b-brl_2"/>
    <property type="match status" value="1"/>
</dbReference>
<dbReference type="AlphaFoldDB" id="A0A7G7G4F7"/>
<dbReference type="Proteomes" id="UP000515237">
    <property type="component" value="Chromosome"/>
</dbReference>
<keyword evidence="1" id="KW-0732">Signal</keyword>
<organism evidence="3 4">
    <name type="scientific">Adhaeribacter swui</name>
    <dbReference type="NCBI Taxonomy" id="2086471"/>
    <lineage>
        <taxon>Bacteria</taxon>
        <taxon>Pseudomonadati</taxon>
        <taxon>Bacteroidota</taxon>
        <taxon>Cytophagia</taxon>
        <taxon>Cytophagales</taxon>
        <taxon>Hymenobacteraceae</taxon>
        <taxon>Adhaeribacter</taxon>
    </lineage>
</organism>
<evidence type="ECO:0000313" key="3">
    <source>
        <dbReference type="EMBL" id="QNF32041.1"/>
    </source>
</evidence>
<feature type="signal peptide" evidence="1">
    <location>
        <begin position="1"/>
        <end position="28"/>
    </location>
</feature>
<proteinExistence type="predicted"/>
<protein>
    <submittedName>
        <fullName evidence="3">PorT family protein</fullName>
    </submittedName>
</protein>